<dbReference type="InParanoid" id="D8TWF4"/>
<keyword evidence="3" id="KW-1185">Reference proteome</keyword>
<dbReference type="KEGG" id="vcn:VOLCADRAFT_104837"/>
<feature type="compositionally biased region" description="Pro residues" evidence="1">
    <location>
        <begin position="308"/>
        <end position="330"/>
    </location>
</feature>
<gene>
    <name evidence="2" type="ORF">VOLCADRAFT_104837</name>
</gene>
<dbReference type="GeneID" id="9617993"/>
<accession>D8TWF4</accession>
<dbReference type="OrthoDB" id="546857at2759"/>
<protein>
    <recommendedName>
        <fullName evidence="4">WSC domain-containing protein</fullName>
    </recommendedName>
</protein>
<dbReference type="Proteomes" id="UP000001058">
    <property type="component" value="Unassembled WGS sequence"/>
</dbReference>
<evidence type="ECO:0000313" key="3">
    <source>
        <dbReference type="Proteomes" id="UP000001058"/>
    </source>
</evidence>
<proteinExistence type="predicted"/>
<evidence type="ECO:0000313" key="2">
    <source>
        <dbReference type="EMBL" id="EFJ48037.1"/>
    </source>
</evidence>
<feature type="region of interest" description="Disordered" evidence="1">
    <location>
        <begin position="292"/>
        <end position="330"/>
    </location>
</feature>
<dbReference type="AlphaFoldDB" id="D8TWF4"/>
<name>D8TWF4_VOLCA</name>
<evidence type="ECO:0008006" key="4">
    <source>
        <dbReference type="Google" id="ProtNLM"/>
    </source>
</evidence>
<reference evidence="2 3" key="1">
    <citation type="journal article" date="2010" name="Science">
        <title>Genomic analysis of organismal complexity in the multicellular green alga Volvox carteri.</title>
        <authorList>
            <person name="Prochnik S.E."/>
            <person name="Umen J."/>
            <person name="Nedelcu A.M."/>
            <person name="Hallmann A."/>
            <person name="Miller S.M."/>
            <person name="Nishii I."/>
            <person name="Ferris P."/>
            <person name="Kuo A."/>
            <person name="Mitros T."/>
            <person name="Fritz-Laylin L.K."/>
            <person name="Hellsten U."/>
            <person name="Chapman J."/>
            <person name="Simakov O."/>
            <person name="Rensing S.A."/>
            <person name="Terry A."/>
            <person name="Pangilinan J."/>
            <person name="Kapitonov V."/>
            <person name="Jurka J."/>
            <person name="Salamov A."/>
            <person name="Shapiro H."/>
            <person name="Schmutz J."/>
            <person name="Grimwood J."/>
            <person name="Lindquist E."/>
            <person name="Lucas S."/>
            <person name="Grigoriev I.V."/>
            <person name="Schmitt R."/>
            <person name="Kirk D."/>
            <person name="Rokhsar D.S."/>
        </authorList>
    </citation>
    <scope>NUCLEOTIDE SEQUENCE [LARGE SCALE GENOMIC DNA]</scope>
    <source>
        <strain evidence="3">f. Nagariensis / Eve</strain>
    </source>
</reference>
<dbReference type="RefSeq" id="XP_002950722.1">
    <property type="nucleotide sequence ID" value="XM_002950676.1"/>
</dbReference>
<feature type="region of interest" description="Disordered" evidence="1">
    <location>
        <begin position="101"/>
        <end position="137"/>
    </location>
</feature>
<evidence type="ECO:0000256" key="1">
    <source>
        <dbReference type="SAM" id="MobiDB-lite"/>
    </source>
</evidence>
<organism evidence="3">
    <name type="scientific">Volvox carteri f. nagariensis</name>
    <dbReference type="NCBI Taxonomy" id="3068"/>
    <lineage>
        <taxon>Eukaryota</taxon>
        <taxon>Viridiplantae</taxon>
        <taxon>Chlorophyta</taxon>
        <taxon>core chlorophytes</taxon>
        <taxon>Chlorophyceae</taxon>
        <taxon>CS clade</taxon>
        <taxon>Chlamydomonadales</taxon>
        <taxon>Volvocaceae</taxon>
        <taxon>Volvox</taxon>
    </lineage>
</organism>
<sequence length="442" mass="47779">MLFWGPQSASRYVAANNRTVFENTTEANITSYYLPLSTFLRGGHEKCDVYVIGSYDESFNDPDVQDFITSFVAMGKGIIVVGPDLMPSKFYAPDTPAVPAVPEPPVAQAAAKPQPQPQPDNSGHMGGGARGRRSLIGRYDGSTSNLLGAGATEETIMQMWEAEGADAVGSGYVIVRRSLQTGGDCQNPHAKARARLPPSPGPGNDLANKLNFNINRAKVNDPGGRLLQPGSPGGNGLEDAQKYLSYLKGQRNLTYNEICNIRDTIRWVKETVRPGTTSADALLQMMSDIEEEEKKRPMFPPFTRLAPPRRPPWYDPPSPRTPPSYLSRPPPLPANLPPNVRYVGCYSEFPKNGTPLLNKNVTVNACWNVSTSAYNAKAGYLIGMQKIRCYGAQLPSTDNLNSALSDTQCDAPCTDQPGLVCGSFGNSQGVPGSTAFAVYLLV</sequence>
<dbReference type="EMBL" id="GL378341">
    <property type="protein sequence ID" value="EFJ48037.1"/>
    <property type="molecule type" value="Genomic_DNA"/>
</dbReference>